<evidence type="ECO:0000313" key="1">
    <source>
        <dbReference type="EMBL" id="KAI9904685.1"/>
    </source>
</evidence>
<gene>
    <name evidence="1" type="ORF">N3K66_001214</name>
</gene>
<accession>A0ACC0VG50</accession>
<evidence type="ECO:0000313" key="2">
    <source>
        <dbReference type="Proteomes" id="UP001163324"/>
    </source>
</evidence>
<reference evidence="1" key="1">
    <citation type="submission" date="2022-10" db="EMBL/GenBank/DDBJ databases">
        <title>Complete Genome of Trichothecium roseum strain YXFP-22015, a Plant Pathogen Isolated from Citrus.</title>
        <authorList>
            <person name="Wang Y."/>
            <person name="Zhu L."/>
        </authorList>
    </citation>
    <scope>NUCLEOTIDE SEQUENCE</scope>
    <source>
        <strain evidence="1">YXFP-22015</strain>
    </source>
</reference>
<sequence>MDEMRICKQVAVIPDLFAMESVTMSQAAGQGPMYLSADSRQQAMYQQHMYAMYSKLNTCPQPTLYSNGPALMTPAGSPRSVHTKPMIMLDTDFDTYMPSTPPLSASGSTVGSPASYEALQTPMNPMFSGLENGECVKEIIEPVDAAVLDWSSCGSPPLTPMYLQFQNSQVAASFTSAASDITSCPSQSPSPAPYARSVSSEQDIDFCDPRNLTVGTGAANLTLTPEATVFTGLVEDDKRVQPQSRTTVTGTQPALSFNPEIPDDLPSFEDLSDLESEEDYVNSLVNFGTADVGRPRACTGSSVVSLGHGSFIGDEELSFDENDSFQFPSLPSPPSTVGSFEEPRREKRVKVSHNMMASSAAGAEAHSGCTDNHDHHDHQQNADSAAKDGAASDGNESSESEAGNNSHPAPANRRGRKQSLTEDPSKTFVCELCNRRFRRQEHLKRHYRSLHTQDKPFSCNECGKKFSRSDNLAQHARTHGSGAVVMNLLGEGEISYEGASMADASVGDYSAYGKVLFQIASEIPGSSGESSADEGDESKKRKRSD</sequence>
<dbReference type="Proteomes" id="UP001163324">
    <property type="component" value="Chromosome 1"/>
</dbReference>
<proteinExistence type="predicted"/>
<organism evidence="1 2">
    <name type="scientific">Trichothecium roseum</name>
    <dbReference type="NCBI Taxonomy" id="47278"/>
    <lineage>
        <taxon>Eukaryota</taxon>
        <taxon>Fungi</taxon>
        <taxon>Dikarya</taxon>
        <taxon>Ascomycota</taxon>
        <taxon>Pezizomycotina</taxon>
        <taxon>Sordariomycetes</taxon>
        <taxon>Hypocreomycetidae</taxon>
        <taxon>Hypocreales</taxon>
        <taxon>Hypocreales incertae sedis</taxon>
        <taxon>Trichothecium</taxon>
    </lineage>
</organism>
<dbReference type="EMBL" id="CM047940">
    <property type="protein sequence ID" value="KAI9904685.1"/>
    <property type="molecule type" value="Genomic_DNA"/>
</dbReference>
<protein>
    <submittedName>
        <fullName evidence="1">Uncharacterized protein</fullName>
    </submittedName>
</protein>
<comment type="caution">
    <text evidence="1">The sequence shown here is derived from an EMBL/GenBank/DDBJ whole genome shotgun (WGS) entry which is preliminary data.</text>
</comment>
<name>A0ACC0VG50_9HYPO</name>
<keyword evidence="2" id="KW-1185">Reference proteome</keyword>